<keyword evidence="10" id="KW-0969">Cilium</keyword>
<dbReference type="Proteomes" id="UP000257144">
    <property type="component" value="Unassembled WGS sequence"/>
</dbReference>
<dbReference type="RefSeq" id="WP_115452815.1">
    <property type="nucleotide sequence ID" value="NZ_QNQT01000007.1"/>
</dbReference>
<dbReference type="GO" id="GO:0005886">
    <property type="term" value="C:plasma membrane"/>
    <property type="evidence" value="ECO:0007669"/>
    <property type="project" value="UniProtKB-SubCell"/>
</dbReference>
<keyword evidence="11" id="KW-1185">Reference proteome</keyword>
<dbReference type="GO" id="GO:0009425">
    <property type="term" value="C:bacterial-type flagellum basal body"/>
    <property type="evidence" value="ECO:0007669"/>
    <property type="project" value="UniProtKB-SubCell"/>
</dbReference>
<evidence type="ECO:0000256" key="4">
    <source>
        <dbReference type="ARBA" id="ARBA00022475"/>
    </source>
</evidence>
<comment type="subcellular location">
    <subcellularLocation>
        <location evidence="1 9">Cell membrane</location>
        <topology evidence="1">Multi-pass membrane protein</topology>
    </subcellularLocation>
    <subcellularLocation>
        <location evidence="9">Bacterial flagellum basal body</location>
    </subcellularLocation>
</comment>
<keyword evidence="7 9" id="KW-0472">Membrane</keyword>
<keyword evidence="4 9" id="KW-1003">Cell membrane</keyword>
<comment type="caution">
    <text evidence="10">The sequence shown here is derived from an EMBL/GenBank/DDBJ whole genome shotgun (WGS) entry which is preliminary data.</text>
</comment>
<dbReference type="NCBIfam" id="TIGR01403">
    <property type="entry name" value="fliQ_rel_III"/>
    <property type="match status" value="1"/>
</dbReference>
<dbReference type="AlphaFoldDB" id="A0A3D8GNI4"/>
<dbReference type="PANTHER" id="PTHR34040">
    <property type="entry name" value="FLAGELLAR BIOSYNTHETIC PROTEIN FLIQ"/>
    <property type="match status" value="1"/>
</dbReference>
<feature type="transmembrane region" description="Helical" evidence="9">
    <location>
        <begin position="50"/>
        <end position="70"/>
    </location>
</feature>
<keyword evidence="5 9" id="KW-0812">Transmembrane</keyword>
<sequence>MTPDSIMGLAQSSIYLTLMILAPVLGVALVIGLAVSIFQAVTQIQEQTLAFTPKIVAVFVSLLFFGPWMLTHLVDFTRNILSNLTSYIG</sequence>
<evidence type="ECO:0000256" key="6">
    <source>
        <dbReference type="ARBA" id="ARBA00022989"/>
    </source>
</evidence>
<evidence type="ECO:0000256" key="7">
    <source>
        <dbReference type="ARBA" id="ARBA00023136"/>
    </source>
</evidence>
<dbReference type="PRINTS" id="PR00952">
    <property type="entry name" value="TYPE3IMQPROT"/>
</dbReference>
<dbReference type="GO" id="GO:0044780">
    <property type="term" value="P:bacterial-type flagellum assembly"/>
    <property type="evidence" value="ECO:0007669"/>
    <property type="project" value="InterPro"/>
</dbReference>
<accession>A0A3D8GNI4</accession>
<reference evidence="10 11" key="1">
    <citation type="submission" date="2018-07" db="EMBL/GenBank/DDBJ databases">
        <title>Bacillus sp. YLB-04 draft genome sequence.</title>
        <authorList>
            <person name="Yu L."/>
            <person name="Tang X."/>
        </authorList>
    </citation>
    <scope>NUCLEOTIDE SEQUENCE [LARGE SCALE GENOMIC DNA]</scope>
    <source>
        <strain evidence="10 11">YLB-04</strain>
    </source>
</reference>
<evidence type="ECO:0000256" key="8">
    <source>
        <dbReference type="ARBA" id="ARBA00023143"/>
    </source>
</evidence>
<evidence type="ECO:0000256" key="1">
    <source>
        <dbReference type="ARBA" id="ARBA00004651"/>
    </source>
</evidence>
<dbReference type="OrthoDB" id="9806440at2"/>
<keyword evidence="10" id="KW-0966">Cell projection</keyword>
<dbReference type="PANTHER" id="PTHR34040:SF2">
    <property type="entry name" value="FLAGELLAR BIOSYNTHETIC PROTEIN FLIQ"/>
    <property type="match status" value="1"/>
</dbReference>
<dbReference type="InterPro" id="IPR002191">
    <property type="entry name" value="Bac_export_3"/>
</dbReference>
<evidence type="ECO:0000256" key="3">
    <source>
        <dbReference type="ARBA" id="ARBA00021718"/>
    </source>
</evidence>
<evidence type="ECO:0000256" key="2">
    <source>
        <dbReference type="ARBA" id="ARBA00006156"/>
    </source>
</evidence>
<dbReference type="PIRSF" id="PIRSF004669">
    <property type="entry name" value="FliQ"/>
    <property type="match status" value="1"/>
</dbReference>
<dbReference type="InterPro" id="IPR006306">
    <property type="entry name" value="T3SS_HrpO"/>
</dbReference>
<protein>
    <recommendedName>
        <fullName evidence="3 9">Flagellar biosynthetic protein FliQ</fullName>
    </recommendedName>
</protein>
<evidence type="ECO:0000313" key="11">
    <source>
        <dbReference type="Proteomes" id="UP000257144"/>
    </source>
</evidence>
<dbReference type="GO" id="GO:0009306">
    <property type="term" value="P:protein secretion"/>
    <property type="evidence" value="ECO:0007669"/>
    <property type="project" value="InterPro"/>
</dbReference>
<feature type="transmembrane region" description="Helical" evidence="9">
    <location>
        <begin position="12"/>
        <end position="38"/>
    </location>
</feature>
<evidence type="ECO:0000256" key="9">
    <source>
        <dbReference type="RuleBase" id="RU364090"/>
    </source>
</evidence>
<organism evidence="10 11">
    <name type="scientific">Neobacillus piezotolerans</name>
    <dbReference type="NCBI Taxonomy" id="2259171"/>
    <lineage>
        <taxon>Bacteria</taxon>
        <taxon>Bacillati</taxon>
        <taxon>Bacillota</taxon>
        <taxon>Bacilli</taxon>
        <taxon>Bacillales</taxon>
        <taxon>Bacillaceae</taxon>
        <taxon>Neobacillus</taxon>
    </lineage>
</organism>
<proteinExistence type="inferred from homology"/>
<comment type="function">
    <text evidence="9">Role in flagellar biosynthesis.</text>
</comment>
<dbReference type="EMBL" id="QNQT01000007">
    <property type="protein sequence ID" value="RDU35887.1"/>
    <property type="molecule type" value="Genomic_DNA"/>
</dbReference>
<gene>
    <name evidence="9 10" type="primary">fliQ</name>
    <name evidence="10" type="ORF">DRW41_14930</name>
</gene>
<dbReference type="InterPro" id="IPR006305">
    <property type="entry name" value="FliQ"/>
</dbReference>
<keyword evidence="6 9" id="KW-1133">Transmembrane helix</keyword>
<evidence type="ECO:0000313" key="10">
    <source>
        <dbReference type="EMBL" id="RDU35887.1"/>
    </source>
</evidence>
<evidence type="ECO:0000256" key="5">
    <source>
        <dbReference type="ARBA" id="ARBA00022692"/>
    </source>
</evidence>
<name>A0A3D8GNI4_9BACI</name>
<keyword evidence="8 9" id="KW-0975">Bacterial flagellum</keyword>
<dbReference type="NCBIfam" id="TIGR01402">
    <property type="entry name" value="fliQ"/>
    <property type="match status" value="1"/>
</dbReference>
<keyword evidence="10" id="KW-0282">Flagellum</keyword>
<dbReference type="Pfam" id="PF01313">
    <property type="entry name" value="Bac_export_3"/>
    <property type="match status" value="1"/>
</dbReference>
<comment type="similarity">
    <text evidence="2 9">Belongs to the FliQ/MopD/SpaQ family.</text>
</comment>